<name>A0AAP0J6Y0_9MAGN</name>
<feature type="compositionally biased region" description="Basic and acidic residues" evidence="1">
    <location>
        <begin position="1"/>
        <end position="37"/>
    </location>
</feature>
<dbReference type="AlphaFoldDB" id="A0AAP0J6Y0"/>
<accession>A0AAP0J6Y0</accession>
<organism evidence="2 3">
    <name type="scientific">Stephania yunnanensis</name>
    <dbReference type="NCBI Taxonomy" id="152371"/>
    <lineage>
        <taxon>Eukaryota</taxon>
        <taxon>Viridiplantae</taxon>
        <taxon>Streptophyta</taxon>
        <taxon>Embryophyta</taxon>
        <taxon>Tracheophyta</taxon>
        <taxon>Spermatophyta</taxon>
        <taxon>Magnoliopsida</taxon>
        <taxon>Ranunculales</taxon>
        <taxon>Menispermaceae</taxon>
        <taxon>Menispermoideae</taxon>
        <taxon>Cissampelideae</taxon>
        <taxon>Stephania</taxon>
    </lineage>
</organism>
<feature type="region of interest" description="Disordered" evidence="1">
    <location>
        <begin position="1"/>
        <end position="46"/>
    </location>
</feature>
<keyword evidence="3" id="KW-1185">Reference proteome</keyword>
<reference evidence="2 3" key="1">
    <citation type="submission" date="2024-01" db="EMBL/GenBank/DDBJ databases">
        <title>Genome assemblies of Stephania.</title>
        <authorList>
            <person name="Yang L."/>
        </authorList>
    </citation>
    <scope>NUCLEOTIDE SEQUENCE [LARGE SCALE GENOMIC DNA]</scope>
    <source>
        <strain evidence="2">YNDBR</strain>
        <tissue evidence="2">Leaf</tissue>
    </source>
</reference>
<comment type="caution">
    <text evidence="2">The sequence shown here is derived from an EMBL/GenBank/DDBJ whole genome shotgun (WGS) entry which is preliminary data.</text>
</comment>
<proteinExistence type="predicted"/>
<gene>
    <name evidence="2" type="ORF">Syun_017644</name>
</gene>
<sequence length="113" mass="13209">MRRTARCETASEQKREETASEQKREQKREETATEQRRRMSRRERRRDDFGTKWKVVKLSHAIITNKEFGIESPSPLSFSHNHQSNGFRIGFQGCELGDVNTPKELLEGVQAME</sequence>
<dbReference type="EMBL" id="JBBNAF010000007">
    <property type="protein sequence ID" value="KAK9128847.1"/>
    <property type="molecule type" value="Genomic_DNA"/>
</dbReference>
<dbReference type="Proteomes" id="UP001420932">
    <property type="component" value="Unassembled WGS sequence"/>
</dbReference>
<evidence type="ECO:0000313" key="3">
    <source>
        <dbReference type="Proteomes" id="UP001420932"/>
    </source>
</evidence>
<protein>
    <submittedName>
        <fullName evidence="2">Uncharacterized protein</fullName>
    </submittedName>
</protein>
<evidence type="ECO:0000313" key="2">
    <source>
        <dbReference type="EMBL" id="KAK9128847.1"/>
    </source>
</evidence>
<evidence type="ECO:0000256" key="1">
    <source>
        <dbReference type="SAM" id="MobiDB-lite"/>
    </source>
</evidence>